<dbReference type="AlphaFoldDB" id="A0A2K1KAR4"/>
<feature type="domain" description="Helitron helicase-like" evidence="1">
    <location>
        <begin position="147"/>
        <end position="325"/>
    </location>
</feature>
<dbReference type="InterPro" id="IPR025476">
    <property type="entry name" value="Helitron_helicase-like"/>
</dbReference>
<dbReference type="EMBL" id="ABEU02000007">
    <property type="protein sequence ID" value="PNR50863.1"/>
    <property type="molecule type" value="Genomic_DNA"/>
</dbReference>
<dbReference type="Proteomes" id="UP000006727">
    <property type="component" value="Chromosome 7"/>
</dbReference>
<protein>
    <recommendedName>
        <fullName evidence="1">Helitron helicase-like domain-containing protein</fullName>
    </recommendedName>
</protein>
<proteinExistence type="predicted"/>
<sequence length="352" mass="40782">MCCKASANLIYFFSLKCSALNINFLEWSEISSKGATFLEHKLTKSSRDVLQRGQNMELRISGEVSFGEHPRRYNRQVVSEVAAVVLDEQYMNFGRDIILHQRGGDLIRIKEIHPAYDALSYPLLFPDGRCGWSATFKADTGVTLKSYVQYLLQKRPESNVLHKAGRLFQEYVVDQYLRVEHENLLFIRQHQTELRVECYYGVVDALQEDNGARIRRRIVLPATFIDSPRYMQKLFHDSMVLVRVLGKPDLFVTMTCNPTWPEILDELEPGQSPPDRPDIIVRVFELKLRALMDEITKKNVMGETIAFCYTIEFQKRGLPHAHILLWLKDKVNDCDLVDRIVCTEIPDLDRQP</sequence>
<evidence type="ECO:0000313" key="4">
    <source>
        <dbReference type="Proteomes" id="UP000006727"/>
    </source>
</evidence>
<dbReference type="EnsemblPlants" id="Pp3c7_6800V3.1">
    <property type="protein sequence ID" value="Pp3c7_6800V3.1"/>
    <property type="gene ID" value="Pp3c7_6800"/>
</dbReference>
<reference evidence="2 4" key="1">
    <citation type="journal article" date="2008" name="Science">
        <title>The Physcomitrella genome reveals evolutionary insights into the conquest of land by plants.</title>
        <authorList>
            <person name="Rensing S."/>
            <person name="Lang D."/>
            <person name="Zimmer A."/>
            <person name="Terry A."/>
            <person name="Salamov A."/>
            <person name="Shapiro H."/>
            <person name="Nishiyama T."/>
            <person name="Perroud P.-F."/>
            <person name="Lindquist E."/>
            <person name="Kamisugi Y."/>
            <person name="Tanahashi T."/>
            <person name="Sakakibara K."/>
            <person name="Fujita T."/>
            <person name="Oishi K."/>
            <person name="Shin-I T."/>
            <person name="Kuroki Y."/>
            <person name="Toyoda A."/>
            <person name="Suzuki Y."/>
            <person name="Hashimoto A."/>
            <person name="Yamaguchi K."/>
            <person name="Sugano A."/>
            <person name="Kohara Y."/>
            <person name="Fujiyama A."/>
            <person name="Anterola A."/>
            <person name="Aoki S."/>
            <person name="Ashton N."/>
            <person name="Barbazuk W.B."/>
            <person name="Barker E."/>
            <person name="Bennetzen J."/>
            <person name="Bezanilla M."/>
            <person name="Blankenship R."/>
            <person name="Cho S.H."/>
            <person name="Dutcher S."/>
            <person name="Estelle M."/>
            <person name="Fawcett J.A."/>
            <person name="Gundlach H."/>
            <person name="Hanada K."/>
            <person name="Heyl A."/>
            <person name="Hicks K.A."/>
            <person name="Hugh J."/>
            <person name="Lohr M."/>
            <person name="Mayer K."/>
            <person name="Melkozernov A."/>
            <person name="Murata T."/>
            <person name="Nelson D."/>
            <person name="Pils B."/>
            <person name="Prigge M."/>
            <person name="Reiss B."/>
            <person name="Renner T."/>
            <person name="Rombauts S."/>
            <person name="Rushton P."/>
            <person name="Sanderfoot A."/>
            <person name="Schween G."/>
            <person name="Shiu S.-H."/>
            <person name="Stueber K."/>
            <person name="Theodoulou F.L."/>
            <person name="Tu H."/>
            <person name="Van de Peer Y."/>
            <person name="Verrier P.J."/>
            <person name="Waters E."/>
            <person name="Wood A."/>
            <person name="Yang L."/>
            <person name="Cove D."/>
            <person name="Cuming A."/>
            <person name="Hasebe M."/>
            <person name="Lucas S."/>
            <person name="Mishler D.B."/>
            <person name="Reski R."/>
            <person name="Grigoriev I."/>
            <person name="Quatrano R.S."/>
            <person name="Boore J.L."/>
        </authorList>
    </citation>
    <scope>NUCLEOTIDE SEQUENCE [LARGE SCALE GENOMIC DNA]</scope>
    <source>
        <strain evidence="3 4">cv. Gransden 2004</strain>
    </source>
</reference>
<accession>A0A2K1KAR4</accession>
<dbReference type="InParanoid" id="A0A2K1KAR4"/>
<dbReference type="Pfam" id="PF14214">
    <property type="entry name" value="Helitron_like_N"/>
    <property type="match status" value="1"/>
</dbReference>
<reference evidence="3" key="3">
    <citation type="submission" date="2020-12" db="UniProtKB">
        <authorList>
            <consortium name="EnsemblPlants"/>
        </authorList>
    </citation>
    <scope>IDENTIFICATION</scope>
</reference>
<name>A0A2K1KAR4_PHYPA</name>
<dbReference type="Gramene" id="Pp3c7_6800V3.1">
    <property type="protein sequence ID" value="Pp3c7_6800V3.1"/>
    <property type="gene ID" value="Pp3c7_6800"/>
</dbReference>
<keyword evidence="4" id="KW-1185">Reference proteome</keyword>
<organism evidence="2">
    <name type="scientific">Physcomitrium patens</name>
    <name type="common">Spreading-leaved earth moss</name>
    <name type="synonym">Physcomitrella patens</name>
    <dbReference type="NCBI Taxonomy" id="3218"/>
    <lineage>
        <taxon>Eukaryota</taxon>
        <taxon>Viridiplantae</taxon>
        <taxon>Streptophyta</taxon>
        <taxon>Embryophyta</taxon>
        <taxon>Bryophyta</taxon>
        <taxon>Bryophytina</taxon>
        <taxon>Bryopsida</taxon>
        <taxon>Funariidae</taxon>
        <taxon>Funariales</taxon>
        <taxon>Funariaceae</taxon>
        <taxon>Physcomitrium</taxon>
    </lineage>
</organism>
<evidence type="ECO:0000313" key="2">
    <source>
        <dbReference type="EMBL" id="PNR50863.1"/>
    </source>
</evidence>
<dbReference type="PANTHER" id="PTHR45786">
    <property type="entry name" value="DNA BINDING PROTEIN-LIKE"/>
    <property type="match status" value="1"/>
</dbReference>
<dbReference type="STRING" id="3218.A0A2K1KAR4"/>
<evidence type="ECO:0000259" key="1">
    <source>
        <dbReference type="Pfam" id="PF14214"/>
    </source>
</evidence>
<dbReference type="PANTHER" id="PTHR45786:SF74">
    <property type="entry name" value="ATP-DEPENDENT DNA HELICASE"/>
    <property type="match status" value="1"/>
</dbReference>
<reference evidence="2 4" key="2">
    <citation type="journal article" date="2018" name="Plant J.">
        <title>The Physcomitrella patens chromosome-scale assembly reveals moss genome structure and evolution.</title>
        <authorList>
            <person name="Lang D."/>
            <person name="Ullrich K.K."/>
            <person name="Murat F."/>
            <person name="Fuchs J."/>
            <person name="Jenkins J."/>
            <person name="Haas F.B."/>
            <person name="Piednoel M."/>
            <person name="Gundlach H."/>
            <person name="Van Bel M."/>
            <person name="Meyberg R."/>
            <person name="Vives C."/>
            <person name="Morata J."/>
            <person name="Symeonidi A."/>
            <person name="Hiss M."/>
            <person name="Muchero W."/>
            <person name="Kamisugi Y."/>
            <person name="Saleh O."/>
            <person name="Blanc G."/>
            <person name="Decker E.L."/>
            <person name="van Gessel N."/>
            <person name="Grimwood J."/>
            <person name="Hayes R.D."/>
            <person name="Graham S.W."/>
            <person name="Gunter L.E."/>
            <person name="McDaniel S.F."/>
            <person name="Hoernstein S.N.W."/>
            <person name="Larsson A."/>
            <person name="Li F.W."/>
            <person name="Perroud P.F."/>
            <person name="Phillips J."/>
            <person name="Ranjan P."/>
            <person name="Rokshar D.S."/>
            <person name="Rothfels C.J."/>
            <person name="Schneider L."/>
            <person name="Shu S."/>
            <person name="Stevenson D.W."/>
            <person name="Thummler F."/>
            <person name="Tillich M."/>
            <person name="Villarreal Aguilar J.C."/>
            <person name="Widiez T."/>
            <person name="Wong G.K."/>
            <person name="Wymore A."/>
            <person name="Zhang Y."/>
            <person name="Zimmer A.D."/>
            <person name="Quatrano R.S."/>
            <person name="Mayer K.F.X."/>
            <person name="Goodstein D."/>
            <person name="Casacuberta J.M."/>
            <person name="Vandepoele K."/>
            <person name="Reski R."/>
            <person name="Cuming A.C."/>
            <person name="Tuskan G.A."/>
            <person name="Maumus F."/>
            <person name="Salse J."/>
            <person name="Schmutz J."/>
            <person name="Rensing S.A."/>
        </authorList>
    </citation>
    <scope>NUCLEOTIDE SEQUENCE [LARGE SCALE GENOMIC DNA]</scope>
    <source>
        <strain evidence="3 4">cv. Gransden 2004</strain>
    </source>
</reference>
<gene>
    <name evidence="2" type="ORF">PHYPA_010049</name>
</gene>
<evidence type="ECO:0000313" key="3">
    <source>
        <dbReference type="EnsemblPlants" id="Pp3c7_6800V3.1"/>
    </source>
</evidence>